<dbReference type="Pfam" id="PF13289">
    <property type="entry name" value="SIR2_2"/>
    <property type="match status" value="1"/>
</dbReference>
<evidence type="ECO:0008006" key="3">
    <source>
        <dbReference type="Google" id="ProtNLM"/>
    </source>
</evidence>
<dbReference type="Proteomes" id="UP000463470">
    <property type="component" value="Unassembled WGS sequence"/>
</dbReference>
<evidence type="ECO:0000313" key="1">
    <source>
        <dbReference type="EMBL" id="MZP31402.1"/>
    </source>
</evidence>
<reference evidence="1 2" key="1">
    <citation type="submission" date="2020-01" db="EMBL/GenBank/DDBJ databases">
        <title>Whole-genome sequence of Heliobacterium undosum DSM 13378.</title>
        <authorList>
            <person name="Kyndt J.A."/>
            <person name="Meyer T.E."/>
        </authorList>
    </citation>
    <scope>NUCLEOTIDE SEQUENCE [LARGE SCALE GENOMIC DNA]</scope>
    <source>
        <strain evidence="1 2">DSM 13378</strain>
    </source>
</reference>
<name>A0A845L433_9FIRM</name>
<dbReference type="AlphaFoldDB" id="A0A845L433"/>
<protein>
    <recommendedName>
        <fullName evidence="3">SIR2-like domain-containing protein</fullName>
    </recommendedName>
</protein>
<gene>
    <name evidence="1" type="ORF">GTO91_17035</name>
</gene>
<accession>A0A845L433</accession>
<dbReference type="EMBL" id="WXEY01000037">
    <property type="protein sequence ID" value="MZP31402.1"/>
    <property type="molecule type" value="Genomic_DNA"/>
</dbReference>
<sequence>MSNIEYVRKSKPFQILCDIVSSNSLVCLTGAGISFSLELKNNGKKMPNWIELLERIKEKLEDILSEEEKKELGILIHKKASGNELIEAASVLRHGREKEFDSWFKEFVLLKDGAHSDTHKALLDVSPRGILTFNYDDAHENTIRKFGDIKEWDKILPEEESLLSESLRDQIRRPFLLKGHGCISDIKSIVLTNESYRDLFVRYPTYRAFVQNILTNFNLLIVGFRLSDPDFDLFTQEIATRYGSPIREHVAFMHEKEISRSQEIILKRRYGIHLLRIKDFAHIPVIIKAALETASPTLDKIIRDCVADNNEVRRQAHRKISSLSKNGKICLSEVLRKEIDKLMKNTKMKDISRLSELIYTLGIIDSDNKTNKEFLIRIIENNEFVEPVAHALTVINSYLDTDDISKINKWIERFKGPPLKTNKENPDPDNRLITYAQYAKVLVRAKYKFFN</sequence>
<organism evidence="1 2">
    <name type="scientific">Heliomicrobium undosum</name>
    <dbReference type="NCBI Taxonomy" id="121734"/>
    <lineage>
        <taxon>Bacteria</taxon>
        <taxon>Bacillati</taxon>
        <taxon>Bacillota</taxon>
        <taxon>Clostridia</taxon>
        <taxon>Eubacteriales</taxon>
        <taxon>Heliobacteriaceae</taxon>
        <taxon>Heliomicrobium</taxon>
    </lineage>
</organism>
<keyword evidence="2" id="KW-1185">Reference proteome</keyword>
<comment type="caution">
    <text evidence="1">The sequence shown here is derived from an EMBL/GenBank/DDBJ whole genome shotgun (WGS) entry which is preliminary data.</text>
</comment>
<dbReference type="OrthoDB" id="5521101at2"/>
<evidence type="ECO:0000313" key="2">
    <source>
        <dbReference type="Proteomes" id="UP000463470"/>
    </source>
</evidence>
<dbReference type="RefSeq" id="WP_161259916.1">
    <property type="nucleotide sequence ID" value="NZ_WXEY01000037.1"/>
</dbReference>
<proteinExistence type="predicted"/>